<evidence type="ECO:0000256" key="1">
    <source>
        <dbReference type="SAM" id="Phobius"/>
    </source>
</evidence>
<sequence length="64" mass="6834">MSLKRTFGALLTILGIAGLICTTVVFIKKSGDVNEAILLTVYGVLGFIIFMTGVSLVRNTKDEA</sequence>
<keyword evidence="3" id="KW-1185">Reference proteome</keyword>
<evidence type="ECO:0000313" key="3">
    <source>
        <dbReference type="Proteomes" id="UP001574170"/>
    </source>
</evidence>
<keyword evidence="1" id="KW-1133">Transmembrane helix</keyword>
<protein>
    <submittedName>
        <fullName evidence="2">Uncharacterized protein</fullName>
    </submittedName>
</protein>
<reference evidence="2 3" key="1">
    <citation type="submission" date="2024-04" db="EMBL/GenBank/DDBJ databases">
        <title>New Clade of Flavobacterium.</title>
        <authorList>
            <person name="Matos L."/>
            <person name="Proenca D.N."/>
            <person name="Fransisco R.M."/>
            <person name="Chung A.P."/>
            <person name="Maccario L."/>
            <person name="Sorensen S.J."/>
            <person name="Morais P.V."/>
        </authorList>
    </citation>
    <scope>NUCLEOTIDE SEQUENCE [LARGE SCALE GENOMIC DNA]</scope>
    <source>
        <strain evidence="2 3">FBOR7N2.3</strain>
    </source>
</reference>
<keyword evidence="1" id="KW-0812">Transmembrane</keyword>
<dbReference type="Proteomes" id="UP001574170">
    <property type="component" value="Unassembled WGS sequence"/>
</dbReference>
<organism evidence="2 3">
    <name type="scientific">Flavobacterium magnesitis</name>
    <dbReference type="NCBI Taxonomy" id="3138077"/>
    <lineage>
        <taxon>Bacteria</taxon>
        <taxon>Pseudomonadati</taxon>
        <taxon>Bacteroidota</taxon>
        <taxon>Flavobacteriia</taxon>
        <taxon>Flavobacteriales</taxon>
        <taxon>Flavobacteriaceae</taxon>
        <taxon>Flavobacterium</taxon>
    </lineage>
</organism>
<feature type="transmembrane region" description="Helical" evidence="1">
    <location>
        <begin position="7"/>
        <end position="27"/>
    </location>
</feature>
<evidence type="ECO:0000313" key="2">
    <source>
        <dbReference type="EMBL" id="MFA9194299.1"/>
    </source>
</evidence>
<proteinExistence type="predicted"/>
<name>A0ABV4TM86_9FLAO</name>
<comment type="caution">
    <text evidence="2">The sequence shown here is derived from an EMBL/GenBank/DDBJ whole genome shotgun (WGS) entry which is preliminary data.</text>
</comment>
<dbReference type="RefSeq" id="WP_373391404.1">
    <property type="nucleotide sequence ID" value="NZ_JBCFQJ010000010.1"/>
</dbReference>
<gene>
    <name evidence="2" type="ORF">AAGV33_07755</name>
</gene>
<accession>A0ABV4TM86</accession>
<dbReference type="EMBL" id="JBCFQK010000009">
    <property type="protein sequence ID" value="MFA9194299.1"/>
    <property type="molecule type" value="Genomic_DNA"/>
</dbReference>
<feature type="transmembrane region" description="Helical" evidence="1">
    <location>
        <begin position="39"/>
        <end position="57"/>
    </location>
</feature>
<keyword evidence="1" id="KW-0472">Membrane</keyword>